<comment type="caution">
    <text evidence="2">The sequence shown here is derived from an EMBL/GenBank/DDBJ whole genome shotgun (WGS) entry which is preliminary data.</text>
</comment>
<reference evidence="2 3" key="1">
    <citation type="submission" date="2020-07" db="EMBL/GenBank/DDBJ databases">
        <title>Sequencing the genomes of 1000 actinobacteria strains.</title>
        <authorList>
            <person name="Klenk H.-P."/>
        </authorList>
    </citation>
    <scope>NUCLEOTIDE SEQUENCE [LARGE SCALE GENOMIC DNA]</scope>
    <source>
        <strain evidence="2 3">DSM 44442</strain>
    </source>
</reference>
<protein>
    <submittedName>
        <fullName evidence="2">Uncharacterized protein</fullName>
    </submittedName>
</protein>
<feature type="compositionally biased region" description="Acidic residues" evidence="1">
    <location>
        <begin position="74"/>
        <end position="84"/>
    </location>
</feature>
<evidence type="ECO:0000313" key="3">
    <source>
        <dbReference type="Proteomes" id="UP000572051"/>
    </source>
</evidence>
<feature type="region of interest" description="Disordered" evidence="1">
    <location>
        <begin position="44"/>
        <end position="85"/>
    </location>
</feature>
<organism evidence="2 3">
    <name type="scientific">Nocardiopsis aegyptia</name>
    <dbReference type="NCBI Taxonomy" id="220378"/>
    <lineage>
        <taxon>Bacteria</taxon>
        <taxon>Bacillati</taxon>
        <taxon>Actinomycetota</taxon>
        <taxon>Actinomycetes</taxon>
        <taxon>Streptosporangiales</taxon>
        <taxon>Nocardiopsidaceae</taxon>
        <taxon>Nocardiopsis</taxon>
    </lineage>
</organism>
<evidence type="ECO:0000256" key="1">
    <source>
        <dbReference type="SAM" id="MobiDB-lite"/>
    </source>
</evidence>
<dbReference type="RefSeq" id="WP_179820434.1">
    <property type="nucleotide sequence ID" value="NZ_JACCFS010000001.1"/>
</dbReference>
<dbReference type="Proteomes" id="UP000572051">
    <property type="component" value="Unassembled WGS sequence"/>
</dbReference>
<name>A0A7Z0J8B5_9ACTN</name>
<evidence type="ECO:0000313" key="2">
    <source>
        <dbReference type="EMBL" id="NYJ32552.1"/>
    </source>
</evidence>
<dbReference type="EMBL" id="JACCFS010000001">
    <property type="protein sequence ID" value="NYJ32552.1"/>
    <property type="molecule type" value="Genomic_DNA"/>
</dbReference>
<sequence>MSSNLIPFPLSGTVLARSTAGIASLVLATTLTSCSFALGELEPVGEESAAPAESTPSAEPDTAEQDGESTAAEDVIEEHSEAEDAQNVLPMAASEALTWDSETYWLSGTGEALYRLDWTPSSDMTLDLTHSGSSNFIIVTYGADETRYASLVNEIGAYEGSVTLGDLPLLDGAEAVDYLHIQADGAWTIAR</sequence>
<feature type="compositionally biased region" description="Low complexity" evidence="1">
    <location>
        <begin position="46"/>
        <end position="60"/>
    </location>
</feature>
<keyword evidence="3" id="KW-1185">Reference proteome</keyword>
<dbReference type="AlphaFoldDB" id="A0A7Z0J8B5"/>
<gene>
    <name evidence="2" type="ORF">HNR10_000433</name>
</gene>
<proteinExistence type="predicted"/>
<accession>A0A7Z0J8B5</accession>